<dbReference type="InterPro" id="IPR011029">
    <property type="entry name" value="DEATH-like_dom_sf"/>
</dbReference>
<dbReference type="InterPro" id="IPR001875">
    <property type="entry name" value="DED_dom"/>
</dbReference>
<dbReference type="CDD" id="cd00045">
    <property type="entry name" value="DED"/>
    <property type="match status" value="1"/>
</dbReference>
<dbReference type="SUPFAM" id="SSF47986">
    <property type="entry name" value="DEATH domain"/>
    <property type="match status" value="1"/>
</dbReference>
<evidence type="ECO:0000259" key="2">
    <source>
        <dbReference type="PROSITE" id="PS50168"/>
    </source>
</evidence>
<dbReference type="SUPFAM" id="SSF53756">
    <property type="entry name" value="UDP-Glycosyltransferase/glycogen phosphorylase"/>
    <property type="match status" value="1"/>
</dbReference>
<dbReference type="STRING" id="7739.C3ZXH3"/>
<dbReference type="InterPro" id="IPR002398">
    <property type="entry name" value="Pept_C14"/>
</dbReference>
<gene>
    <name evidence="3" type="ORF">BRAFLDRAFT_105739</name>
</gene>
<protein>
    <recommendedName>
        <fullName evidence="2">DED domain-containing protein</fullName>
    </recommendedName>
</protein>
<feature type="region of interest" description="Disordered" evidence="1">
    <location>
        <begin position="92"/>
        <end position="147"/>
    </location>
</feature>
<dbReference type="Gene3D" id="1.10.533.10">
    <property type="entry name" value="Death Domain, Fas"/>
    <property type="match status" value="1"/>
</dbReference>
<dbReference type="AlphaFoldDB" id="C3ZXH3"/>
<accession>C3ZXH3</accession>
<dbReference type="eggNOG" id="ENOG502RTT6">
    <property type="taxonomic scope" value="Eukaryota"/>
</dbReference>
<proteinExistence type="predicted"/>
<evidence type="ECO:0000313" key="3">
    <source>
        <dbReference type="EMBL" id="EEN42752.1"/>
    </source>
</evidence>
<dbReference type="GO" id="GO:0042981">
    <property type="term" value="P:regulation of apoptotic process"/>
    <property type="evidence" value="ECO:0007669"/>
    <property type="project" value="InterPro"/>
</dbReference>
<dbReference type="EMBL" id="GG666712">
    <property type="protein sequence ID" value="EEN42752.1"/>
    <property type="molecule type" value="Genomic_DNA"/>
</dbReference>
<dbReference type="Pfam" id="PF20706">
    <property type="entry name" value="GT4-conflict"/>
    <property type="match status" value="1"/>
</dbReference>
<evidence type="ECO:0000256" key="1">
    <source>
        <dbReference type="SAM" id="MobiDB-lite"/>
    </source>
</evidence>
<dbReference type="PANTHER" id="PTHR10454">
    <property type="entry name" value="CASPASE"/>
    <property type="match status" value="1"/>
</dbReference>
<feature type="domain" description="DED" evidence="2">
    <location>
        <begin position="5"/>
        <end position="84"/>
    </location>
</feature>
<dbReference type="CDD" id="cd03801">
    <property type="entry name" value="GT4_PimA-like"/>
    <property type="match status" value="1"/>
</dbReference>
<dbReference type="Gene3D" id="3.40.50.2000">
    <property type="entry name" value="Glycogen Phosphorylase B"/>
    <property type="match status" value="1"/>
</dbReference>
<dbReference type="GO" id="GO:0006508">
    <property type="term" value="P:proteolysis"/>
    <property type="evidence" value="ECO:0007669"/>
    <property type="project" value="InterPro"/>
</dbReference>
<sequence>MAETSRYDLFLEISQNLNKTECSDLRTYVGSKRLLPARDLQDMDPQQIFVKLEHKGKLKTGDLSLLVDLMTKINRDDFANEAKQIAAQEEKALKLQNKSDSTDEELPDSPAKRSTPPRRSPKGRGGGVVAGKRTGVSSKRRATGSSSKPVVLMINDEYGTRKGGISTIHRGMAFLLASKGAKVYSTVLEATQEDRKDAEDDGVELILPEVEDDDTAPNLKWLSRQHRTYYPNLPTEVDFILGHVNITSRAAKKIKEERLPEAKLVQVTHVIPEDVGHYKSDARVLTIGDESDNILEDLKHADVIFSVGPLLYDYYKSQTRQLKPHFEYLPEPSDIFSRAEMTYVDTETKVVLSIGRVKGVERLKGYDLAARSMGMVIDYLPHTKWRGRGVTAEDFPESKAIIQGNMEKGKFNFTPLKYGTQEDLSKDMQQAHVVLMPSRAEPFGLVGLEAIAAGVPVLVSHKSGLAWFLRSQDPEFDRLIVEIEDDDEEASKTLSKRIIKILKGGNREFQAARSLKEKLMASRYWEASHRQFLEAFGL</sequence>
<dbReference type="InParanoid" id="C3ZXH3"/>
<name>C3ZXH3_BRAFL</name>
<dbReference type="PROSITE" id="PS50168">
    <property type="entry name" value="DED"/>
    <property type="match status" value="1"/>
</dbReference>
<organism>
    <name type="scientific">Branchiostoma floridae</name>
    <name type="common">Florida lancelet</name>
    <name type="synonym">Amphioxus</name>
    <dbReference type="NCBI Taxonomy" id="7739"/>
    <lineage>
        <taxon>Eukaryota</taxon>
        <taxon>Metazoa</taxon>
        <taxon>Chordata</taxon>
        <taxon>Cephalochordata</taxon>
        <taxon>Leptocardii</taxon>
        <taxon>Amphioxiformes</taxon>
        <taxon>Branchiostomatidae</taxon>
        <taxon>Branchiostoma</taxon>
    </lineage>
</organism>
<dbReference type="FunFam" id="3.40.50.2000:FF:000190">
    <property type="entry name" value="Uncharacterized protein"/>
    <property type="match status" value="1"/>
</dbReference>
<dbReference type="GO" id="GO:0004197">
    <property type="term" value="F:cysteine-type endopeptidase activity"/>
    <property type="evidence" value="ECO:0007669"/>
    <property type="project" value="InterPro"/>
</dbReference>
<dbReference type="PANTHER" id="PTHR10454:SF248">
    <property type="entry name" value="CASPASE-8-LIKE"/>
    <property type="match status" value="1"/>
</dbReference>
<reference evidence="3" key="1">
    <citation type="journal article" date="2008" name="Nature">
        <title>The amphioxus genome and the evolution of the chordate karyotype.</title>
        <authorList>
            <consortium name="US DOE Joint Genome Institute (JGI-PGF)"/>
            <person name="Putnam N.H."/>
            <person name="Butts T."/>
            <person name="Ferrier D.E.K."/>
            <person name="Furlong R.F."/>
            <person name="Hellsten U."/>
            <person name="Kawashima T."/>
            <person name="Robinson-Rechavi M."/>
            <person name="Shoguchi E."/>
            <person name="Terry A."/>
            <person name="Yu J.-K."/>
            <person name="Benito-Gutierrez E.L."/>
            <person name="Dubchak I."/>
            <person name="Garcia-Fernandez J."/>
            <person name="Gibson-Brown J.J."/>
            <person name="Grigoriev I.V."/>
            <person name="Horton A.C."/>
            <person name="de Jong P.J."/>
            <person name="Jurka J."/>
            <person name="Kapitonov V.V."/>
            <person name="Kohara Y."/>
            <person name="Kuroki Y."/>
            <person name="Lindquist E."/>
            <person name="Lucas S."/>
            <person name="Osoegawa K."/>
            <person name="Pennacchio L.A."/>
            <person name="Salamov A.A."/>
            <person name="Satou Y."/>
            <person name="Sauka-Spengler T."/>
            <person name="Schmutz J."/>
            <person name="Shin-I T."/>
            <person name="Toyoda A."/>
            <person name="Bronner-Fraser M."/>
            <person name="Fujiyama A."/>
            <person name="Holland L.Z."/>
            <person name="Holland P.W.H."/>
            <person name="Satoh N."/>
            <person name="Rokhsar D.S."/>
        </authorList>
    </citation>
    <scope>NUCLEOTIDE SEQUENCE [LARGE SCALE GENOMIC DNA]</scope>
    <source>
        <strain evidence="3">S238N-H82</strain>
        <tissue evidence="3">Testes</tissue>
    </source>
</reference>